<keyword evidence="1" id="KW-0732">Signal</keyword>
<dbReference type="EMBL" id="CP089984">
    <property type="protein sequence ID" value="WXB13955.1"/>
    <property type="molecule type" value="Genomic_DNA"/>
</dbReference>
<sequence length="378" mass="38732">MNRLRSLAVVAASASIAFAVSAGCGGVNDSSLSNDQNGGLNGGGKPGIGGEIDDKAAPVGDDLKKCLTSTAKGTLAAVNLVTMFDQSGSMGDDGTPAGNNKRTRWDPVTAGMKAFYSDPASAGMNASLQYFPLNDGSGQPVCWDYFYSTPDVALTGLPSADLVRSIDRHGPLGGTPTDPALRGAINYAKSAARARPMEATAVLLVTDGEPNSCSSTVDGVSALAAAGFRDTPSIPTYVIGVGPQAAAGGAIDVIAKAGGTGQGIHVDTNDPAKTTQDLVAALNKVRGQIISCSFGIPAPTDGKQLDLDAVNVVYTPTGGQPKTLNYSEKCDQGLGWHYDNRSAPKKIDLCNATCNTIRNDRSGQITIAYGCKTNVKIN</sequence>
<dbReference type="PROSITE" id="PS51257">
    <property type="entry name" value="PROKAR_LIPOPROTEIN"/>
    <property type="match status" value="1"/>
</dbReference>
<name>A0ABZ2LT99_9BACT</name>
<feature type="domain" description="VWFA" evidence="2">
    <location>
        <begin position="79"/>
        <end position="289"/>
    </location>
</feature>
<dbReference type="RefSeq" id="WP_394823571.1">
    <property type="nucleotide sequence ID" value="NZ_CP089984.1"/>
</dbReference>
<evidence type="ECO:0000256" key="1">
    <source>
        <dbReference type="SAM" id="SignalP"/>
    </source>
</evidence>
<dbReference type="SUPFAM" id="SSF53300">
    <property type="entry name" value="vWA-like"/>
    <property type="match status" value="1"/>
</dbReference>
<feature type="chain" id="PRO_5047196475" evidence="1">
    <location>
        <begin position="23"/>
        <end position="378"/>
    </location>
</feature>
<keyword evidence="4" id="KW-1185">Reference proteome</keyword>
<evidence type="ECO:0000313" key="4">
    <source>
        <dbReference type="Proteomes" id="UP001370348"/>
    </source>
</evidence>
<dbReference type="SMART" id="SM00327">
    <property type="entry name" value="VWA"/>
    <property type="match status" value="1"/>
</dbReference>
<dbReference type="Proteomes" id="UP001370348">
    <property type="component" value="Chromosome"/>
</dbReference>
<dbReference type="InterPro" id="IPR002035">
    <property type="entry name" value="VWF_A"/>
</dbReference>
<gene>
    <name evidence="3" type="ORF">LZC94_39765</name>
</gene>
<evidence type="ECO:0000313" key="3">
    <source>
        <dbReference type="EMBL" id="WXB13955.1"/>
    </source>
</evidence>
<organism evidence="3 4">
    <name type="scientific">Pendulispora albinea</name>
    <dbReference type="NCBI Taxonomy" id="2741071"/>
    <lineage>
        <taxon>Bacteria</taxon>
        <taxon>Pseudomonadati</taxon>
        <taxon>Myxococcota</taxon>
        <taxon>Myxococcia</taxon>
        <taxon>Myxococcales</taxon>
        <taxon>Sorangiineae</taxon>
        <taxon>Pendulisporaceae</taxon>
        <taxon>Pendulispora</taxon>
    </lineage>
</organism>
<accession>A0ABZ2LT99</accession>
<proteinExistence type="predicted"/>
<dbReference type="CDD" id="cd00198">
    <property type="entry name" value="vWFA"/>
    <property type="match status" value="1"/>
</dbReference>
<dbReference type="InterPro" id="IPR036465">
    <property type="entry name" value="vWFA_dom_sf"/>
</dbReference>
<evidence type="ECO:0000259" key="2">
    <source>
        <dbReference type="PROSITE" id="PS50234"/>
    </source>
</evidence>
<reference evidence="3 4" key="1">
    <citation type="submission" date="2021-12" db="EMBL/GenBank/DDBJ databases">
        <title>Discovery of the Pendulisporaceae a myxobacterial family with distinct sporulation behavior and unique specialized metabolism.</title>
        <authorList>
            <person name="Garcia R."/>
            <person name="Popoff A."/>
            <person name="Bader C.D."/>
            <person name="Loehr J."/>
            <person name="Walesch S."/>
            <person name="Walt C."/>
            <person name="Boldt J."/>
            <person name="Bunk B."/>
            <person name="Haeckl F.J.F.P.J."/>
            <person name="Gunesch A.P."/>
            <person name="Birkelbach J."/>
            <person name="Nuebel U."/>
            <person name="Pietschmann T."/>
            <person name="Bach T."/>
            <person name="Mueller R."/>
        </authorList>
    </citation>
    <scope>NUCLEOTIDE SEQUENCE [LARGE SCALE GENOMIC DNA]</scope>
    <source>
        <strain evidence="3 4">MSr11954</strain>
    </source>
</reference>
<protein>
    <submittedName>
        <fullName evidence="3">VWA domain-containing protein</fullName>
    </submittedName>
</protein>
<dbReference type="Gene3D" id="3.40.50.410">
    <property type="entry name" value="von Willebrand factor, type A domain"/>
    <property type="match status" value="1"/>
</dbReference>
<dbReference type="PROSITE" id="PS50234">
    <property type="entry name" value="VWFA"/>
    <property type="match status" value="1"/>
</dbReference>
<feature type="signal peptide" evidence="1">
    <location>
        <begin position="1"/>
        <end position="22"/>
    </location>
</feature>